<evidence type="ECO:0000313" key="10">
    <source>
        <dbReference type="EMBL" id="THF76631.1"/>
    </source>
</evidence>
<dbReference type="GO" id="GO:0022857">
    <property type="term" value="F:transmembrane transporter activity"/>
    <property type="evidence" value="ECO:0007669"/>
    <property type="project" value="TreeGrafter"/>
</dbReference>
<name>A0A4S4BUM5_9BACI</name>
<gene>
    <name evidence="10" type="ORF">E6W99_21025</name>
</gene>
<evidence type="ECO:0000256" key="4">
    <source>
        <dbReference type="ARBA" id="ARBA00022519"/>
    </source>
</evidence>
<keyword evidence="11" id="KW-1185">Reference proteome</keyword>
<evidence type="ECO:0000256" key="2">
    <source>
        <dbReference type="ARBA" id="ARBA00022448"/>
    </source>
</evidence>
<keyword evidence="2" id="KW-0813">Transport</keyword>
<dbReference type="AlphaFoldDB" id="A0A4S4BUM5"/>
<evidence type="ECO:0000256" key="1">
    <source>
        <dbReference type="ARBA" id="ARBA00004429"/>
    </source>
</evidence>
<evidence type="ECO:0000259" key="9">
    <source>
        <dbReference type="Pfam" id="PF04290"/>
    </source>
</evidence>
<accession>A0A4S4BUM5</accession>
<feature type="domain" description="Tripartite ATP-independent periplasmic transporters DctQ component" evidence="9">
    <location>
        <begin position="20"/>
        <end position="150"/>
    </location>
</feature>
<proteinExistence type="inferred from homology"/>
<evidence type="ECO:0000256" key="8">
    <source>
        <dbReference type="ARBA" id="ARBA00038436"/>
    </source>
</evidence>
<dbReference type="InterPro" id="IPR055348">
    <property type="entry name" value="DctQ"/>
</dbReference>
<keyword evidence="3" id="KW-1003">Cell membrane</keyword>
<dbReference type="PANTHER" id="PTHR35011:SF2">
    <property type="entry name" value="2,3-DIKETO-L-GULONATE TRAP TRANSPORTER SMALL PERMEASE PROTEIN YIAM"/>
    <property type="match status" value="1"/>
</dbReference>
<dbReference type="RefSeq" id="WP_136357508.1">
    <property type="nucleotide sequence ID" value="NZ_CP046266.1"/>
</dbReference>
<protein>
    <submittedName>
        <fullName evidence="10">TRAP transporter small permease</fullName>
    </submittedName>
</protein>
<keyword evidence="4" id="KW-0997">Cell inner membrane</keyword>
<evidence type="ECO:0000256" key="7">
    <source>
        <dbReference type="ARBA" id="ARBA00023136"/>
    </source>
</evidence>
<comment type="subcellular location">
    <subcellularLocation>
        <location evidence="1">Cell inner membrane</location>
        <topology evidence="1">Multi-pass membrane protein</topology>
    </subcellularLocation>
</comment>
<dbReference type="PANTHER" id="PTHR35011">
    <property type="entry name" value="2,3-DIKETO-L-GULONATE TRAP TRANSPORTER SMALL PERMEASE PROTEIN YIAM"/>
    <property type="match status" value="1"/>
</dbReference>
<dbReference type="InterPro" id="IPR007387">
    <property type="entry name" value="TRAP_DctQ"/>
</dbReference>
<keyword evidence="6" id="KW-1133">Transmembrane helix</keyword>
<sequence>MSKILSRIENVLLAVTMLVMCVITFANVMSRYFFHYPLSFTEEITVNLFVLLSFLGAAVGLRMNAHLGFSLLFEKSGLLLKKILIVFSTSVISIVFFLLVYYGFDMMMFQMDRNLTTPVLGWEQWIFSMTLPIGGLFCLYRAIESGITGWKSLKEEEETRA</sequence>
<evidence type="ECO:0000256" key="3">
    <source>
        <dbReference type="ARBA" id="ARBA00022475"/>
    </source>
</evidence>
<dbReference type="GO" id="GO:0015740">
    <property type="term" value="P:C4-dicarboxylate transport"/>
    <property type="evidence" value="ECO:0007669"/>
    <property type="project" value="TreeGrafter"/>
</dbReference>
<organism evidence="10 11">
    <name type="scientific">Metabacillus sediminilitoris</name>
    <dbReference type="NCBI Taxonomy" id="2567941"/>
    <lineage>
        <taxon>Bacteria</taxon>
        <taxon>Bacillati</taxon>
        <taxon>Bacillota</taxon>
        <taxon>Bacilli</taxon>
        <taxon>Bacillales</taxon>
        <taxon>Bacillaceae</taxon>
        <taxon>Metabacillus</taxon>
    </lineage>
</organism>
<dbReference type="Proteomes" id="UP000310334">
    <property type="component" value="Unassembled WGS sequence"/>
</dbReference>
<evidence type="ECO:0000313" key="11">
    <source>
        <dbReference type="Proteomes" id="UP000310334"/>
    </source>
</evidence>
<keyword evidence="7" id="KW-0472">Membrane</keyword>
<keyword evidence="5" id="KW-0812">Transmembrane</keyword>
<dbReference type="EMBL" id="SSNT01000019">
    <property type="protein sequence ID" value="THF76631.1"/>
    <property type="molecule type" value="Genomic_DNA"/>
</dbReference>
<dbReference type="OrthoDB" id="4964541at2"/>
<evidence type="ECO:0000256" key="5">
    <source>
        <dbReference type="ARBA" id="ARBA00022692"/>
    </source>
</evidence>
<reference evidence="10 11" key="1">
    <citation type="submission" date="2019-04" db="EMBL/GenBank/DDBJ databases">
        <title>Bacillus sediminilitoris sp. nov., isolated from a tidal flat sediment on the East China Sea.</title>
        <authorList>
            <person name="Wei Y."/>
            <person name="Mao H."/>
            <person name="Fang J."/>
        </authorList>
    </citation>
    <scope>NUCLEOTIDE SEQUENCE [LARGE SCALE GENOMIC DNA]</scope>
    <source>
        <strain evidence="10 11">DSL-17</strain>
    </source>
</reference>
<dbReference type="Pfam" id="PF04290">
    <property type="entry name" value="DctQ"/>
    <property type="match status" value="1"/>
</dbReference>
<evidence type="ECO:0000256" key="6">
    <source>
        <dbReference type="ARBA" id="ARBA00022989"/>
    </source>
</evidence>
<comment type="caution">
    <text evidence="10">The sequence shown here is derived from an EMBL/GenBank/DDBJ whole genome shotgun (WGS) entry which is preliminary data.</text>
</comment>
<comment type="similarity">
    <text evidence="8">Belongs to the TRAP transporter small permease family.</text>
</comment>
<dbReference type="GO" id="GO:0005886">
    <property type="term" value="C:plasma membrane"/>
    <property type="evidence" value="ECO:0007669"/>
    <property type="project" value="UniProtKB-SubCell"/>
</dbReference>